<dbReference type="EMBL" id="FQWV01000001">
    <property type="protein sequence ID" value="SHG41476.1"/>
    <property type="molecule type" value="Genomic_DNA"/>
</dbReference>
<evidence type="ECO:0000313" key="4">
    <source>
        <dbReference type="Proteomes" id="UP000184357"/>
    </source>
</evidence>
<dbReference type="PANTHER" id="PTHR43229:SF6">
    <property type="entry name" value="ABC-TYPE MULTIDRUG TRANSPORT SYSTEM, PERMEASE COMPONENT"/>
    <property type="match status" value="1"/>
</dbReference>
<organism evidence="3 4">
    <name type="scientific">Halobaculum gomorrense</name>
    <dbReference type="NCBI Taxonomy" id="43928"/>
    <lineage>
        <taxon>Archaea</taxon>
        <taxon>Methanobacteriati</taxon>
        <taxon>Methanobacteriota</taxon>
        <taxon>Stenosarchaea group</taxon>
        <taxon>Halobacteria</taxon>
        <taxon>Halobacteriales</taxon>
        <taxon>Haloferacaceae</taxon>
        <taxon>Halobaculum</taxon>
    </lineage>
</organism>
<dbReference type="RefSeq" id="WP_073306526.1">
    <property type="nucleotide sequence ID" value="NZ_FQWV01000001.1"/>
</dbReference>
<evidence type="ECO:0000256" key="1">
    <source>
        <dbReference type="SAM" id="MobiDB-lite"/>
    </source>
</evidence>
<sequence length="302" mass="31591">MTAPDAAAGSSTEHAGARSSSTSTSTAAGDGPGDGDGARVGDDPRPATYVDLARAVLYREYLIFVRYPANAIGGIVVSLVFFGLLFFGGRLLAGRALADSLEGIVVGYFLWTLAVGAYSSVSNDIGSEVQWGTLERHVTTPFGFAPVALLKGVAKVVRTFLTSAIILAVMILLTGTTLAIAPVTVVVIAGLAVVSVLGLGFAAGGVTVLYKRVGNWLNLLQFGFVVLVSAPVLDRPWLRVLPLAHGSAMLQRAMVDGVRLWEFPLADLALLVGIAVGYLAVGSLVFHYATRRARRLGVLGDY</sequence>
<proteinExistence type="predicted"/>
<protein>
    <submittedName>
        <fullName evidence="3">ABC-2 type transport system permease protein</fullName>
    </submittedName>
</protein>
<keyword evidence="2" id="KW-1133">Transmembrane helix</keyword>
<dbReference type="AlphaFoldDB" id="A0A1M5JLM4"/>
<dbReference type="STRING" id="43928.SAMN05443636_0170"/>
<feature type="compositionally biased region" description="Low complexity" evidence="1">
    <location>
        <begin position="19"/>
        <end position="29"/>
    </location>
</feature>
<evidence type="ECO:0000256" key="2">
    <source>
        <dbReference type="SAM" id="Phobius"/>
    </source>
</evidence>
<dbReference type="OrthoDB" id="312397at2157"/>
<feature type="transmembrane region" description="Helical" evidence="2">
    <location>
        <begin position="268"/>
        <end position="289"/>
    </location>
</feature>
<dbReference type="PANTHER" id="PTHR43229">
    <property type="entry name" value="NODULATION PROTEIN J"/>
    <property type="match status" value="1"/>
</dbReference>
<name>A0A1M5JLM4_9EURY</name>
<feature type="transmembrane region" description="Helical" evidence="2">
    <location>
        <begin position="67"/>
        <end position="87"/>
    </location>
</feature>
<dbReference type="Proteomes" id="UP000184357">
    <property type="component" value="Unassembled WGS sequence"/>
</dbReference>
<feature type="transmembrane region" description="Helical" evidence="2">
    <location>
        <begin position="187"/>
        <end position="209"/>
    </location>
</feature>
<keyword evidence="4" id="KW-1185">Reference proteome</keyword>
<evidence type="ECO:0000313" key="3">
    <source>
        <dbReference type="EMBL" id="SHG41476.1"/>
    </source>
</evidence>
<keyword evidence="2" id="KW-0472">Membrane</keyword>
<gene>
    <name evidence="3" type="ORF">SAMN05443636_0170</name>
</gene>
<accession>A0A1M5JLM4</accession>
<feature type="region of interest" description="Disordered" evidence="1">
    <location>
        <begin position="1"/>
        <end position="42"/>
    </location>
</feature>
<keyword evidence="2" id="KW-0812">Transmembrane</keyword>
<feature type="transmembrane region" description="Helical" evidence="2">
    <location>
        <begin position="216"/>
        <end position="233"/>
    </location>
</feature>
<dbReference type="InterPro" id="IPR051784">
    <property type="entry name" value="Nod_factor_ABC_transporter"/>
</dbReference>
<reference evidence="3 4" key="1">
    <citation type="submission" date="2016-11" db="EMBL/GenBank/DDBJ databases">
        <authorList>
            <person name="Jaros S."/>
            <person name="Januszkiewicz K."/>
            <person name="Wedrychowicz H."/>
        </authorList>
    </citation>
    <scope>NUCLEOTIDE SEQUENCE [LARGE SCALE GENOMIC DNA]</scope>
    <source>
        <strain evidence="3 4">DSM 9297</strain>
    </source>
</reference>
<feature type="transmembrane region" description="Helical" evidence="2">
    <location>
        <begin position="160"/>
        <end position="181"/>
    </location>
</feature>